<dbReference type="Pfam" id="PF04769">
    <property type="entry name" value="MATalpha_HMGbox"/>
    <property type="match status" value="1"/>
</dbReference>
<evidence type="ECO:0000256" key="6">
    <source>
        <dbReference type="SAM" id="MobiDB-lite"/>
    </source>
</evidence>
<evidence type="ECO:0000256" key="4">
    <source>
        <dbReference type="ARBA" id="ARBA00023242"/>
    </source>
</evidence>
<gene>
    <name evidence="8" type="primary">MAT1-1-1</name>
</gene>
<evidence type="ECO:0000256" key="3">
    <source>
        <dbReference type="ARBA" id="ARBA00023163"/>
    </source>
</evidence>
<evidence type="ECO:0000256" key="1">
    <source>
        <dbReference type="ARBA" id="ARBA00023015"/>
    </source>
</evidence>
<dbReference type="EMBL" id="MH522766">
    <property type="protein sequence ID" value="AYN77767.1"/>
    <property type="molecule type" value="Genomic_DNA"/>
</dbReference>
<proteinExistence type="inferred from homology"/>
<dbReference type="AlphaFoldDB" id="A0A3G2LVX3"/>
<name>A0A3G2LVX3_9PEZI</name>
<keyword evidence="4 5" id="KW-0539">Nucleus</keyword>
<feature type="domain" description="Alpha box" evidence="7">
    <location>
        <begin position="112"/>
        <end position="167"/>
    </location>
</feature>
<keyword evidence="3 5" id="KW-0804">Transcription</keyword>
<evidence type="ECO:0000259" key="7">
    <source>
        <dbReference type="PROSITE" id="PS51325"/>
    </source>
</evidence>
<evidence type="ECO:0000256" key="2">
    <source>
        <dbReference type="ARBA" id="ARBA00023125"/>
    </source>
</evidence>
<keyword evidence="2 5" id="KW-0238">DNA-binding</keyword>
<sequence length="392" mass="44209">MTSQDLTIMHTGDHGVAAEMGGVNLIELLKTLSNAQILRLIPKPAVDNLHRISHLIKSGEFDPKDIFSMDAPRERVPERSTLPPSSVTRVRSQSTFINSNRQAAKKISIGLKGKRPVNAFMAFRAYYQKIFAQFPQKNISPFITKLWRKDPFQSRWMLMASVYSFVRDSIGNKGAKLLTFLDIAAPLMCTPKPEEYLKSLCWMYTANDKGEIQFLQDAVGHDRYIALIDDQHIPTTDQDLLNLCLAHGYLPKYEVELLTKLARHNSTMMTVRSRQPNQNQAKKPALDPLEPTEVDSTGVPCAQQSFKKGIHVFNVRCSQQPDISATILPQPTTLSEIPPELTWFSTTTPELSQDLTSLSQQSLDFDLLNFSTSQLYDITGLSGTENMMFREL</sequence>
<comment type="similarity">
    <text evidence="5">Belongs to the MATALPHA1 family.</text>
</comment>
<comment type="subcellular location">
    <subcellularLocation>
        <location evidence="5">Nucleus</location>
    </subcellularLocation>
</comment>
<dbReference type="GO" id="GO:0008301">
    <property type="term" value="F:DNA binding, bending"/>
    <property type="evidence" value="ECO:0007669"/>
    <property type="project" value="InterPro"/>
</dbReference>
<evidence type="ECO:0000313" key="8">
    <source>
        <dbReference type="EMBL" id="AYN77767.1"/>
    </source>
</evidence>
<dbReference type="GO" id="GO:0045895">
    <property type="term" value="P:positive regulation of mating-type specific transcription, DNA-templated"/>
    <property type="evidence" value="ECO:0007669"/>
    <property type="project" value="InterPro"/>
</dbReference>
<feature type="region of interest" description="Disordered" evidence="6">
    <location>
        <begin position="270"/>
        <end position="297"/>
    </location>
</feature>
<dbReference type="GO" id="GO:0005634">
    <property type="term" value="C:nucleus"/>
    <property type="evidence" value="ECO:0007669"/>
    <property type="project" value="UniProtKB-SubCell"/>
</dbReference>
<organism evidence="8">
    <name type="scientific">Berkeleyomyces basicola</name>
    <dbReference type="NCBI Taxonomy" id="124036"/>
    <lineage>
        <taxon>Eukaryota</taxon>
        <taxon>Fungi</taxon>
        <taxon>Dikarya</taxon>
        <taxon>Ascomycota</taxon>
        <taxon>Pezizomycotina</taxon>
        <taxon>Sordariomycetes</taxon>
        <taxon>Hypocreomycetidae</taxon>
        <taxon>Microascales</taxon>
        <taxon>Ceratocystidaceae</taxon>
        <taxon>Berkeleyomyces</taxon>
    </lineage>
</organism>
<feature type="compositionally biased region" description="Polar residues" evidence="6">
    <location>
        <begin position="270"/>
        <end position="281"/>
    </location>
</feature>
<reference evidence="8" key="1">
    <citation type="journal article" date="2018" name="Fungal Biol.">
        <title>Heterothallism revealed in the root rot fungi Berkeleyomyces basicola and B. rouxiae.</title>
        <authorList>
            <person name="Nel W.J."/>
            <person name="Duong T.A."/>
            <person name="Wingfield M.J."/>
            <person name="Wingfield B.D."/>
            <person name="Hammerbacher A."/>
            <person name="de Beer Z.W."/>
        </authorList>
    </citation>
    <scope>NUCLEOTIDE SEQUENCE</scope>
</reference>
<dbReference type="InterPro" id="IPR006856">
    <property type="entry name" value="MATalpha_HMGbox"/>
</dbReference>
<evidence type="ECO:0000256" key="5">
    <source>
        <dbReference type="RuleBase" id="RU003516"/>
    </source>
</evidence>
<accession>A0A3G2LVX3</accession>
<dbReference type="PROSITE" id="PS51325">
    <property type="entry name" value="ALPHA_BOX"/>
    <property type="match status" value="1"/>
</dbReference>
<keyword evidence="1 5" id="KW-0805">Transcription regulation</keyword>
<protein>
    <submittedName>
        <fullName evidence="8">Mating-type protein MAT1-1-1</fullName>
    </submittedName>
</protein>